<dbReference type="InterPro" id="IPR039795">
    <property type="entry name" value="LTN1/Rkr1"/>
</dbReference>
<dbReference type="PANTHER" id="PTHR12389:SF0">
    <property type="entry name" value="E3 UBIQUITIN-PROTEIN LIGASE LISTERIN"/>
    <property type="match status" value="1"/>
</dbReference>
<keyword evidence="1" id="KW-0862">Zinc</keyword>
<dbReference type="Pfam" id="PF22958">
    <property type="entry name" value="Ltn1_1st"/>
    <property type="match status" value="1"/>
</dbReference>
<evidence type="ECO:0000313" key="4">
    <source>
        <dbReference type="Proteomes" id="UP000654370"/>
    </source>
</evidence>
<name>A0A8H7UHX8_MORIS</name>
<comment type="pathway">
    <text evidence="1">Protein modification; protein ubiquitination.</text>
</comment>
<gene>
    <name evidence="3" type="ORF">INT43_007292</name>
</gene>
<dbReference type="EMBL" id="JAEPQZ010000004">
    <property type="protein sequence ID" value="KAG2182362.1"/>
    <property type="molecule type" value="Genomic_DNA"/>
</dbReference>
<dbReference type="GO" id="GO:1990116">
    <property type="term" value="P:ribosome-associated ubiquitin-dependent protein catabolic process"/>
    <property type="evidence" value="ECO:0007669"/>
    <property type="project" value="UniProtKB-UniRule"/>
</dbReference>
<dbReference type="InterPro" id="IPR054476">
    <property type="entry name" value="Ltn1_N"/>
</dbReference>
<evidence type="ECO:0000313" key="3">
    <source>
        <dbReference type="EMBL" id="KAG2182362.1"/>
    </source>
</evidence>
<evidence type="ECO:0000256" key="1">
    <source>
        <dbReference type="RuleBase" id="RU367090"/>
    </source>
</evidence>
<dbReference type="Proteomes" id="UP000654370">
    <property type="component" value="Unassembled WGS sequence"/>
</dbReference>
<comment type="similarity">
    <text evidence="1">Belongs to the LTN1 family.</text>
</comment>
<protein>
    <recommendedName>
        <fullName evidence="1">E3 ubiquitin-protein ligase listerin</fullName>
        <ecNumber evidence="1">2.3.2.27</ecNumber>
    </recommendedName>
    <alternativeName>
        <fullName evidence="1">RING-type E3 ubiquitin transferase listerin</fullName>
    </alternativeName>
</protein>
<reference evidence="3" key="1">
    <citation type="submission" date="2020-12" db="EMBL/GenBank/DDBJ databases">
        <title>Metabolic potential, ecology and presence of endohyphal bacteria is reflected in genomic diversity of Mucoromycotina.</title>
        <authorList>
            <person name="Muszewska A."/>
            <person name="Okrasinska A."/>
            <person name="Steczkiewicz K."/>
            <person name="Drgas O."/>
            <person name="Orlowska M."/>
            <person name="Perlinska-Lenart U."/>
            <person name="Aleksandrzak-Piekarczyk T."/>
            <person name="Szatraj K."/>
            <person name="Zielenkiewicz U."/>
            <person name="Pilsyk S."/>
            <person name="Malc E."/>
            <person name="Mieczkowski P."/>
            <person name="Kruszewska J.S."/>
            <person name="Biernat P."/>
            <person name="Pawlowska J."/>
        </authorList>
    </citation>
    <scope>NUCLEOTIDE SEQUENCE</scope>
    <source>
        <strain evidence="3">WA0000067209</strain>
    </source>
</reference>
<dbReference type="GO" id="GO:0016567">
    <property type="term" value="P:protein ubiquitination"/>
    <property type="evidence" value="ECO:0007669"/>
    <property type="project" value="UniProtKB-UniPathway"/>
</dbReference>
<dbReference type="PANTHER" id="PTHR12389">
    <property type="entry name" value="ZINC FINGER PROTEIN 294"/>
    <property type="match status" value="1"/>
</dbReference>
<dbReference type="GO" id="GO:0043023">
    <property type="term" value="F:ribosomal large subunit binding"/>
    <property type="evidence" value="ECO:0007669"/>
    <property type="project" value="TreeGrafter"/>
</dbReference>
<sequence>MQLSPTEKNCSRAADFAGAGNGAVDLQNLGGFARFVNTGNSVFPSSSPLVATGSSEGEAVSSYGLSPELGVIVKKLSKRDSITKVRALEEMETHLKANEGSVFSVLDTWDRLFGKLALDVDRRVRLATQSVHRFVLTTAKRKIAPYLKSMAGPWIACFFDPSKDVARTAANTFSVSYAFVYFGMDFEN</sequence>
<dbReference type="GO" id="GO:0005829">
    <property type="term" value="C:cytosol"/>
    <property type="evidence" value="ECO:0007669"/>
    <property type="project" value="UniProtKB-UniRule"/>
</dbReference>
<keyword evidence="1" id="KW-0863">Zinc-finger</keyword>
<dbReference type="GO" id="GO:0008270">
    <property type="term" value="F:zinc ion binding"/>
    <property type="evidence" value="ECO:0007669"/>
    <property type="project" value="UniProtKB-KW"/>
</dbReference>
<keyword evidence="1" id="KW-0479">Metal-binding</keyword>
<accession>A0A8H7UHX8</accession>
<dbReference type="EC" id="2.3.2.27" evidence="1"/>
<comment type="catalytic activity">
    <reaction evidence="1">
        <text>S-ubiquitinyl-[E2 ubiquitin-conjugating enzyme]-L-cysteine + [acceptor protein]-L-lysine = [E2 ubiquitin-conjugating enzyme]-L-cysteine + N(6)-ubiquitinyl-[acceptor protein]-L-lysine.</text>
        <dbReference type="EC" id="2.3.2.27"/>
    </reaction>
</comment>
<keyword evidence="1" id="KW-0833">Ubl conjugation pathway</keyword>
<keyword evidence="4" id="KW-1185">Reference proteome</keyword>
<dbReference type="OrthoDB" id="2421882at2759"/>
<comment type="subunit">
    <text evidence="1">Component of the ribosome quality control complex (RQC).</text>
</comment>
<dbReference type="GO" id="GO:1990112">
    <property type="term" value="C:RQC complex"/>
    <property type="evidence" value="ECO:0007669"/>
    <property type="project" value="UniProtKB-UniRule"/>
</dbReference>
<proteinExistence type="inferred from homology"/>
<evidence type="ECO:0000259" key="2">
    <source>
        <dbReference type="Pfam" id="PF22958"/>
    </source>
</evidence>
<organism evidence="3 4">
    <name type="scientific">Mortierella isabellina</name>
    <name type="common">Filamentous fungus</name>
    <name type="synonym">Umbelopsis isabellina</name>
    <dbReference type="NCBI Taxonomy" id="91625"/>
    <lineage>
        <taxon>Eukaryota</taxon>
        <taxon>Fungi</taxon>
        <taxon>Fungi incertae sedis</taxon>
        <taxon>Mucoromycota</taxon>
        <taxon>Mucoromycotina</taxon>
        <taxon>Umbelopsidomycetes</taxon>
        <taxon>Umbelopsidales</taxon>
        <taxon>Umbelopsidaceae</taxon>
        <taxon>Umbelopsis</taxon>
    </lineage>
</organism>
<dbReference type="AlphaFoldDB" id="A0A8H7UHX8"/>
<dbReference type="UniPathway" id="UPA00143"/>
<comment type="caution">
    <text evidence="3">The sequence shown here is derived from an EMBL/GenBank/DDBJ whole genome shotgun (WGS) entry which is preliminary data.</text>
</comment>
<feature type="domain" description="E3 ubiquitin-protein ligase listerin N-terminal" evidence="2">
    <location>
        <begin position="66"/>
        <end position="175"/>
    </location>
</feature>
<dbReference type="GO" id="GO:0061630">
    <property type="term" value="F:ubiquitin protein ligase activity"/>
    <property type="evidence" value="ECO:0007669"/>
    <property type="project" value="UniProtKB-UniRule"/>
</dbReference>
<keyword evidence="1" id="KW-0808">Transferase</keyword>
<dbReference type="GO" id="GO:0072344">
    <property type="term" value="P:rescue of stalled ribosome"/>
    <property type="evidence" value="ECO:0007669"/>
    <property type="project" value="UniProtKB-UniRule"/>
</dbReference>
<comment type="function">
    <text evidence="1">E3 ubiquitin-protein ligase. Component of the ribosome quality control complex (RQC), a ribosome-associated complex that mediates ubiquitination and extraction of incompletely synthesized nascent chains for proteasomal degradation.</text>
</comment>